<gene>
    <name evidence="1" type="ORF">EYF80_046165</name>
</gene>
<accession>A0A4Z2FRL1</accession>
<proteinExistence type="predicted"/>
<name>A0A4Z2FRL1_9TELE</name>
<evidence type="ECO:0000313" key="1">
    <source>
        <dbReference type="EMBL" id="TNN43631.1"/>
    </source>
</evidence>
<organism evidence="1 2">
    <name type="scientific">Liparis tanakae</name>
    <name type="common">Tanaka's snailfish</name>
    <dbReference type="NCBI Taxonomy" id="230148"/>
    <lineage>
        <taxon>Eukaryota</taxon>
        <taxon>Metazoa</taxon>
        <taxon>Chordata</taxon>
        <taxon>Craniata</taxon>
        <taxon>Vertebrata</taxon>
        <taxon>Euteleostomi</taxon>
        <taxon>Actinopterygii</taxon>
        <taxon>Neopterygii</taxon>
        <taxon>Teleostei</taxon>
        <taxon>Neoteleostei</taxon>
        <taxon>Acanthomorphata</taxon>
        <taxon>Eupercaria</taxon>
        <taxon>Perciformes</taxon>
        <taxon>Cottioidei</taxon>
        <taxon>Cottales</taxon>
        <taxon>Liparidae</taxon>
        <taxon>Liparis</taxon>
    </lineage>
</organism>
<sequence>MEAEEVEAVEAEAVEALEEAVEAGEAGEALEEAVEAGEALYTWNLLECWEENPQEATVKRDILNKRSPVEDSSS</sequence>
<dbReference type="Proteomes" id="UP000314294">
    <property type="component" value="Unassembled WGS sequence"/>
</dbReference>
<reference evidence="1 2" key="1">
    <citation type="submission" date="2019-03" db="EMBL/GenBank/DDBJ databases">
        <title>First draft genome of Liparis tanakae, snailfish: a comprehensive survey of snailfish specific genes.</title>
        <authorList>
            <person name="Kim W."/>
            <person name="Song I."/>
            <person name="Jeong J.-H."/>
            <person name="Kim D."/>
            <person name="Kim S."/>
            <person name="Ryu S."/>
            <person name="Song J.Y."/>
            <person name="Lee S.K."/>
        </authorList>
    </citation>
    <scope>NUCLEOTIDE SEQUENCE [LARGE SCALE GENOMIC DNA]</scope>
    <source>
        <tissue evidence="1">Muscle</tissue>
    </source>
</reference>
<protein>
    <submittedName>
        <fullName evidence="1">Uncharacterized protein</fullName>
    </submittedName>
</protein>
<evidence type="ECO:0000313" key="2">
    <source>
        <dbReference type="Proteomes" id="UP000314294"/>
    </source>
</evidence>
<keyword evidence="2" id="KW-1185">Reference proteome</keyword>
<dbReference type="AlphaFoldDB" id="A0A4Z2FRL1"/>
<comment type="caution">
    <text evidence="1">The sequence shown here is derived from an EMBL/GenBank/DDBJ whole genome shotgun (WGS) entry which is preliminary data.</text>
</comment>
<dbReference type="EMBL" id="SRLO01000954">
    <property type="protein sequence ID" value="TNN43631.1"/>
    <property type="molecule type" value="Genomic_DNA"/>
</dbReference>